<dbReference type="AlphaFoldDB" id="K1LHW0"/>
<organism evidence="1 2">
    <name type="scientific">Cecembia lonarensis (strain CCUG 58316 / KCTC 22772 / LW9)</name>
    <dbReference type="NCBI Taxonomy" id="1225176"/>
    <lineage>
        <taxon>Bacteria</taxon>
        <taxon>Pseudomonadati</taxon>
        <taxon>Bacteroidota</taxon>
        <taxon>Cytophagia</taxon>
        <taxon>Cytophagales</taxon>
        <taxon>Cyclobacteriaceae</taxon>
        <taxon>Cecembia</taxon>
    </lineage>
</organism>
<evidence type="ECO:0000313" key="2">
    <source>
        <dbReference type="Proteomes" id="UP000004478"/>
    </source>
</evidence>
<dbReference type="Proteomes" id="UP000004478">
    <property type="component" value="Unassembled WGS sequence"/>
</dbReference>
<evidence type="ECO:0000313" key="1">
    <source>
        <dbReference type="EMBL" id="EKB49833.1"/>
    </source>
</evidence>
<gene>
    <name evidence="1" type="ORF">B879_01497</name>
</gene>
<proteinExistence type="predicted"/>
<accession>K1LHW0</accession>
<name>K1LHW0_CECL9</name>
<protein>
    <submittedName>
        <fullName evidence="1">Uncharacterized protein</fullName>
    </submittedName>
</protein>
<sequence length="58" mass="6899">MEPSLFNNYYPINFRPKPNFEILNIFIGLKVVIIKQEVLFNLNLKHSNLLFKFGLLFV</sequence>
<keyword evidence="2" id="KW-1185">Reference proteome</keyword>
<dbReference type="EMBL" id="AMGM01000017">
    <property type="protein sequence ID" value="EKB49833.1"/>
    <property type="molecule type" value="Genomic_DNA"/>
</dbReference>
<reference evidence="1 2" key="1">
    <citation type="journal article" date="2012" name="J. Bacteriol.">
        <title>Draft Genome Sequence of Cecembia lonarensis Strain LW9T, Isolated from Lonar Lake, a Haloalkaline Lake in India.</title>
        <authorList>
            <person name="Shivaji S."/>
            <person name="Ara S."/>
            <person name="Singh A."/>
            <person name="Pinnaka A.K."/>
        </authorList>
    </citation>
    <scope>NUCLEOTIDE SEQUENCE [LARGE SCALE GENOMIC DNA]</scope>
    <source>
        <strain evidence="1 2">LW9</strain>
    </source>
</reference>
<comment type="caution">
    <text evidence="1">The sequence shown here is derived from an EMBL/GenBank/DDBJ whole genome shotgun (WGS) entry which is preliminary data.</text>
</comment>